<organism evidence="2 3">
    <name type="scientific">Coprococcus catus</name>
    <dbReference type="NCBI Taxonomy" id="116085"/>
    <lineage>
        <taxon>Bacteria</taxon>
        <taxon>Bacillati</taxon>
        <taxon>Bacillota</taxon>
        <taxon>Clostridia</taxon>
        <taxon>Lachnospirales</taxon>
        <taxon>Lachnospiraceae</taxon>
        <taxon>Coprococcus</taxon>
    </lineage>
</organism>
<dbReference type="Gene3D" id="3.40.50.10400">
    <property type="entry name" value="Hypothetical protein PA1492"/>
    <property type="match status" value="1"/>
</dbReference>
<dbReference type="InterPro" id="IPR056670">
    <property type="entry name" value="DUF7768"/>
</dbReference>
<dbReference type="Proteomes" id="UP000261231">
    <property type="component" value="Unassembled WGS sequence"/>
</dbReference>
<gene>
    <name evidence="2" type="ORF">DW747_04675</name>
</gene>
<dbReference type="RefSeq" id="WP_117539142.1">
    <property type="nucleotide sequence ID" value="NZ_QVFD01000003.1"/>
</dbReference>
<reference evidence="2 3" key="1">
    <citation type="submission" date="2018-08" db="EMBL/GenBank/DDBJ databases">
        <title>A genome reference for cultivated species of the human gut microbiota.</title>
        <authorList>
            <person name="Zou Y."/>
            <person name="Xue W."/>
            <person name="Luo G."/>
        </authorList>
    </citation>
    <scope>NUCLEOTIDE SEQUENCE [LARGE SCALE GENOMIC DNA]</scope>
    <source>
        <strain evidence="2 3">AM28-39</strain>
    </source>
</reference>
<accession>A0A3E2XPP3</accession>
<dbReference type="OrthoDB" id="9807423at2"/>
<evidence type="ECO:0000313" key="2">
    <source>
        <dbReference type="EMBL" id="RGC49250.1"/>
    </source>
</evidence>
<protein>
    <submittedName>
        <fullName evidence="2">DUF4406 domain-containing protein</fullName>
    </submittedName>
</protein>
<proteinExistence type="predicted"/>
<dbReference type="EMBL" id="QVFD01000003">
    <property type="protein sequence ID" value="RGC49250.1"/>
    <property type="molecule type" value="Genomic_DNA"/>
</dbReference>
<dbReference type="AlphaFoldDB" id="A0A3E2XPP3"/>
<feature type="domain" description="DUF7768" evidence="1">
    <location>
        <begin position="32"/>
        <end position="126"/>
    </location>
</feature>
<name>A0A3E2XPP3_9FIRM</name>
<keyword evidence="3" id="KW-1185">Reference proteome</keyword>
<dbReference type="Pfam" id="PF24963">
    <property type="entry name" value="DUF7768"/>
    <property type="match status" value="1"/>
</dbReference>
<evidence type="ECO:0000313" key="3">
    <source>
        <dbReference type="Proteomes" id="UP000261231"/>
    </source>
</evidence>
<comment type="caution">
    <text evidence="2">The sequence shown here is derived from an EMBL/GenBank/DDBJ whole genome shotgun (WGS) entry which is preliminary data.</text>
</comment>
<evidence type="ECO:0000259" key="1">
    <source>
        <dbReference type="Pfam" id="PF24963"/>
    </source>
</evidence>
<sequence>MGVGYRNPEGYADPVPYQAISNMDKEQKRYMPMVYICSAYSSDVEGNTEKARRYSRFAVDAGKIPIAPHLLLPQFMEEESERELAMFMDIAILSKCRELWVFGKPTAGMLNEIAYAERKQMTIKYFNEECKEDD</sequence>